<name>A0A9P6CQE9_9AGAR</name>
<organism evidence="1 2">
    <name type="scientific">Pholiota conissans</name>
    <dbReference type="NCBI Taxonomy" id="109636"/>
    <lineage>
        <taxon>Eukaryota</taxon>
        <taxon>Fungi</taxon>
        <taxon>Dikarya</taxon>
        <taxon>Basidiomycota</taxon>
        <taxon>Agaricomycotina</taxon>
        <taxon>Agaricomycetes</taxon>
        <taxon>Agaricomycetidae</taxon>
        <taxon>Agaricales</taxon>
        <taxon>Agaricineae</taxon>
        <taxon>Strophariaceae</taxon>
        <taxon>Pholiota</taxon>
    </lineage>
</organism>
<dbReference type="InterPro" id="IPR036047">
    <property type="entry name" value="F-box-like_dom_sf"/>
</dbReference>
<dbReference type="Proteomes" id="UP000807469">
    <property type="component" value="Unassembled WGS sequence"/>
</dbReference>
<reference evidence="1" key="1">
    <citation type="submission" date="2020-11" db="EMBL/GenBank/DDBJ databases">
        <authorList>
            <consortium name="DOE Joint Genome Institute"/>
            <person name="Ahrendt S."/>
            <person name="Riley R."/>
            <person name="Andreopoulos W."/>
            <person name="Labutti K."/>
            <person name="Pangilinan J."/>
            <person name="Ruiz-Duenas F.J."/>
            <person name="Barrasa J.M."/>
            <person name="Sanchez-Garcia M."/>
            <person name="Camarero S."/>
            <person name="Miyauchi S."/>
            <person name="Serrano A."/>
            <person name="Linde D."/>
            <person name="Babiker R."/>
            <person name="Drula E."/>
            <person name="Ayuso-Fernandez I."/>
            <person name="Pacheco R."/>
            <person name="Padilla G."/>
            <person name="Ferreira P."/>
            <person name="Barriuso J."/>
            <person name="Kellner H."/>
            <person name="Castanera R."/>
            <person name="Alfaro M."/>
            <person name="Ramirez L."/>
            <person name="Pisabarro A.G."/>
            <person name="Kuo A."/>
            <person name="Tritt A."/>
            <person name="Lipzen A."/>
            <person name="He G."/>
            <person name="Yan M."/>
            <person name="Ng V."/>
            <person name="Cullen D."/>
            <person name="Martin F."/>
            <person name="Rosso M.-N."/>
            <person name="Henrissat B."/>
            <person name="Hibbett D."/>
            <person name="Martinez A.T."/>
            <person name="Grigoriev I.V."/>
        </authorList>
    </citation>
    <scope>NUCLEOTIDE SEQUENCE</scope>
    <source>
        <strain evidence="1">CIRM-BRFM 674</strain>
    </source>
</reference>
<dbReference type="SUPFAM" id="SSF81383">
    <property type="entry name" value="F-box domain"/>
    <property type="match status" value="1"/>
</dbReference>
<comment type="caution">
    <text evidence="1">The sequence shown here is derived from an EMBL/GenBank/DDBJ whole genome shotgun (WGS) entry which is preliminary data.</text>
</comment>
<proteinExistence type="predicted"/>
<sequence>MESSFLGLNLDIHLQVMSNLDAVSLIRYATTCRSLYETFQNSSELSYTIQLFLEGLEAKYGNTKSSPAELLANLRLRRELQTSFKWSGYESILINGSISEEKMANNRKRILELVPWDTGSNVLQRFMGKAALNITSKYFVIDSSQDIFAWFEDTFIAPVGQNVQNAVNQQRIWIHTLSTGLPHPLARKENLEFFESSDFAIANSFHVAMQIVQETLSFSIHLPEKNARVILWNWKSSDLLYDSGSERFNATDTPYYRSADFILLSPTSYLVTSIADSGSINLFSVVLPFPRSEHEAPVMASGAQYGKSIHVAALHFPSLIPGCSCIISLTADAGPLSSGPMLRHPYRQREDDRLYMFRIQYLPFEIHQESRDILVFVHNHVFTAYMNRDSVDSTNLLPVRVPWGEWGPWNTRVIAANQELMLDCGSGQRVLLRRHDRALQPDATVCTVVEVLDFSRATLLAHGPGSTAYNPVNDSDVDRTVPLERDPDDTNIWHYSASTKLSPTRFPMFSDDVETHLPFVSVILPLKFQYFRYILHDDGIAGLCAFLGGAVFDAYTHNQKLCNNMQL</sequence>
<evidence type="ECO:0008006" key="3">
    <source>
        <dbReference type="Google" id="ProtNLM"/>
    </source>
</evidence>
<accession>A0A9P6CQE9</accession>
<evidence type="ECO:0000313" key="2">
    <source>
        <dbReference type="Proteomes" id="UP000807469"/>
    </source>
</evidence>
<dbReference type="EMBL" id="MU155352">
    <property type="protein sequence ID" value="KAF9474997.1"/>
    <property type="molecule type" value="Genomic_DNA"/>
</dbReference>
<evidence type="ECO:0000313" key="1">
    <source>
        <dbReference type="EMBL" id="KAF9474997.1"/>
    </source>
</evidence>
<dbReference type="AlphaFoldDB" id="A0A9P6CQE9"/>
<gene>
    <name evidence="1" type="ORF">BDN70DRAFT_924289</name>
</gene>
<dbReference type="OrthoDB" id="3174109at2759"/>
<protein>
    <recommendedName>
        <fullName evidence="3">F-box domain-containing protein</fullName>
    </recommendedName>
</protein>
<keyword evidence="2" id="KW-1185">Reference proteome</keyword>